<feature type="region of interest" description="Disordered" evidence="1">
    <location>
        <begin position="67"/>
        <end position="90"/>
    </location>
</feature>
<gene>
    <name evidence="2" type="ORF">A8139_16610</name>
</gene>
<dbReference type="Proteomes" id="UP000249898">
    <property type="component" value="Chromosome"/>
</dbReference>
<dbReference type="EMBL" id="CP016181">
    <property type="protein sequence ID" value="AWY01396.1"/>
    <property type="molecule type" value="Genomic_DNA"/>
</dbReference>
<reference evidence="2 3" key="1">
    <citation type="submission" date="2016-06" db="EMBL/GenBank/DDBJ databases">
        <title>The sequenced genome of the ice-adhering bacterium Marinomonas primoryensis, from Antarctica.</title>
        <authorList>
            <person name="Graham L."/>
            <person name="Vance T.D.R."/>
            <person name="Davies P.L."/>
        </authorList>
    </citation>
    <scope>NUCLEOTIDE SEQUENCE [LARGE SCALE GENOMIC DNA]</scope>
    <source>
        <strain evidence="2 3">AceL</strain>
    </source>
</reference>
<protein>
    <submittedName>
        <fullName evidence="2">Uncharacterized protein</fullName>
    </submittedName>
</protein>
<proteinExistence type="predicted"/>
<organism evidence="2 3">
    <name type="scientific">Marinomonas primoryensis</name>
    <dbReference type="NCBI Taxonomy" id="178399"/>
    <lineage>
        <taxon>Bacteria</taxon>
        <taxon>Pseudomonadati</taxon>
        <taxon>Pseudomonadota</taxon>
        <taxon>Gammaproteobacteria</taxon>
        <taxon>Oceanospirillales</taxon>
        <taxon>Oceanospirillaceae</taxon>
        <taxon>Marinomonas</taxon>
    </lineage>
</organism>
<evidence type="ECO:0000313" key="2">
    <source>
        <dbReference type="EMBL" id="AWY01396.1"/>
    </source>
</evidence>
<feature type="compositionally biased region" description="Polar residues" evidence="1">
    <location>
        <begin position="81"/>
        <end position="90"/>
    </location>
</feature>
<accession>A0A2Z4PV06</accession>
<evidence type="ECO:0000313" key="3">
    <source>
        <dbReference type="Proteomes" id="UP000249898"/>
    </source>
</evidence>
<sequence length="90" mass="10148">MKLVRRDEVARLYGVSESVFDGLLSHQINNLCLTIQRASVKLFFDDKNQALKILKRPFGNFCGSGQKLHAQQSGIKVGSTKRLNGTQRRD</sequence>
<dbReference type="AlphaFoldDB" id="A0A2Z4PV06"/>
<evidence type="ECO:0000256" key="1">
    <source>
        <dbReference type="SAM" id="MobiDB-lite"/>
    </source>
</evidence>
<dbReference type="OrthoDB" id="9993222at2"/>
<name>A0A2Z4PV06_9GAMM</name>